<protein>
    <recommendedName>
        <fullName evidence="7 17">CDP-diacylglycerol--glycerol-3-phosphate 3-phosphatidyltransferase</fullName>
        <ecNumber evidence="6 17">2.7.8.5</ecNumber>
    </recommendedName>
</protein>
<reference evidence="20 21" key="1">
    <citation type="submission" date="2024-09" db="EMBL/GenBank/DDBJ databases">
        <authorList>
            <person name="Sun Q."/>
            <person name="Mori K."/>
        </authorList>
    </citation>
    <scope>NUCLEOTIDE SEQUENCE [LARGE SCALE GENOMIC DNA]</scope>
    <source>
        <strain evidence="20 21">CCM 4839</strain>
    </source>
</reference>
<evidence type="ECO:0000256" key="8">
    <source>
        <dbReference type="ARBA" id="ARBA00022516"/>
    </source>
</evidence>
<feature type="transmembrane region" description="Helical" evidence="19">
    <location>
        <begin position="166"/>
        <end position="184"/>
    </location>
</feature>
<evidence type="ECO:0000256" key="16">
    <source>
        <dbReference type="ARBA" id="ARBA00048586"/>
    </source>
</evidence>
<dbReference type="InterPro" id="IPR043130">
    <property type="entry name" value="CDP-OH_PTrfase_TM_dom"/>
</dbReference>
<dbReference type="Proteomes" id="UP001589818">
    <property type="component" value="Unassembled WGS sequence"/>
</dbReference>
<dbReference type="PIRSF" id="PIRSF000847">
    <property type="entry name" value="Phos_ph_gly_syn"/>
    <property type="match status" value="1"/>
</dbReference>
<evidence type="ECO:0000313" key="21">
    <source>
        <dbReference type="Proteomes" id="UP001589818"/>
    </source>
</evidence>
<comment type="caution">
    <text evidence="20">The sequence shown here is derived from an EMBL/GenBank/DDBJ whole genome shotgun (WGS) entry which is preliminary data.</text>
</comment>
<evidence type="ECO:0000256" key="11">
    <source>
        <dbReference type="ARBA" id="ARBA00022989"/>
    </source>
</evidence>
<evidence type="ECO:0000256" key="13">
    <source>
        <dbReference type="ARBA" id="ARBA00023136"/>
    </source>
</evidence>
<dbReference type="InterPro" id="IPR000462">
    <property type="entry name" value="CDP-OH_P_trans"/>
</dbReference>
<keyword evidence="11 19" id="KW-1133">Transmembrane helix</keyword>
<evidence type="ECO:0000256" key="6">
    <source>
        <dbReference type="ARBA" id="ARBA00013170"/>
    </source>
</evidence>
<evidence type="ECO:0000256" key="12">
    <source>
        <dbReference type="ARBA" id="ARBA00023098"/>
    </source>
</evidence>
<evidence type="ECO:0000256" key="3">
    <source>
        <dbReference type="ARBA" id="ARBA00005042"/>
    </source>
</evidence>
<evidence type="ECO:0000256" key="19">
    <source>
        <dbReference type="SAM" id="Phobius"/>
    </source>
</evidence>
<keyword evidence="9 18" id="KW-0808">Transferase</keyword>
<dbReference type="InterPro" id="IPR048254">
    <property type="entry name" value="CDP_ALCOHOL_P_TRANSF_CS"/>
</dbReference>
<dbReference type="NCBIfam" id="TIGR00560">
    <property type="entry name" value="pgsA"/>
    <property type="match status" value="1"/>
</dbReference>
<evidence type="ECO:0000256" key="14">
    <source>
        <dbReference type="ARBA" id="ARBA00023209"/>
    </source>
</evidence>
<sequence length="195" mass="22170">MNLANKITVARIMLIPFFFLFLQTYPAWLTEHIHTFGFINTYGLYIATAIFIVAAATDKLDGYIARKYNMITNIGKLLDPLADKLLISVALIMLVQKHMLPSWVAFIIIAREIIITALRIVASSKKIALAADHYGKLKLVLQVVAIVAVLLDNYPFQFVVDIRIDYIIMLAAVVITIYSGYNYIRNNYIQLELNR</sequence>
<dbReference type="InterPro" id="IPR004570">
    <property type="entry name" value="Phosphatidylglycerol_P_synth"/>
</dbReference>
<feature type="transmembrane region" description="Helical" evidence="19">
    <location>
        <begin position="12"/>
        <end position="29"/>
    </location>
</feature>
<comment type="function">
    <text evidence="1">This protein catalyzes the committed step to the synthesis of the acidic phospholipids.</text>
</comment>
<comment type="subcellular location">
    <subcellularLocation>
        <location evidence="2">Membrane</location>
        <topology evidence="2">Multi-pass membrane protein</topology>
    </subcellularLocation>
</comment>
<comment type="pathway">
    <text evidence="3">Phospholipid metabolism; phosphatidylglycerol biosynthesis; phosphatidylglycerol from CDP-diacylglycerol: step 1/2.</text>
</comment>
<evidence type="ECO:0000256" key="5">
    <source>
        <dbReference type="ARBA" id="ARBA00010441"/>
    </source>
</evidence>
<dbReference type="EC" id="2.7.8.5" evidence="6 17"/>
<evidence type="ECO:0000256" key="7">
    <source>
        <dbReference type="ARBA" id="ARBA00014944"/>
    </source>
</evidence>
<dbReference type="PANTHER" id="PTHR14269:SF62">
    <property type="entry name" value="CDP-DIACYLGLYCEROL--GLYCEROL-3-PHOSPHATE 3-PHOSPHATIDYLTRANSFERASE 1, CHLOROPLASTIC"/>
    <property type="match status" value="1"/>
</dbReference>
<evidence type="ECO:0000313" key="20">
    <source>
        <dbReference type="EMBL" id="MFC0390588.1"/>
    </source>
</evidence>
<keyword evidence="15" id="KW-1208">Phospholipid metabolism</keyword>
<dbReference type="PANTHER" id="PTHR14269">
    <property type="entry name" value="CDP-DIACYLGLYCEROL--GLYCEROL-3-PHOSPHATE 3-PHOSPHATIDYLTRANSFERASE-RELATED"/>
    <property type="match status" value="1"/>
</dbReference>
<evidence type="ECO:0000256" key="17">
    <source>
        <dbReference type="NCBIfam" id="TIGR00560"/>
    </source>
</evidence>
<keyword evidence="8" id="KW-0444">Lipid biosynthesis</keyword>
<dbReference type="Pfam" id="PF01066">
    <property type="entry name" value="CDP-OH_P_transf"/>
    <property type="match status" value="1"/>
</dbReference>
<evidence type="ECO:0000256" key="2">
    <source>
        <dbReference type="ARBA" id="ARBA00004141"/>
    </source>
</evidence>
<evidence type="ECO:0000256" key="9">
    <source>
        <dbReference type="ARBA" id="ARBA00022679"/>
    </source>
</evidence>
<evidence type="ECO:0000256" key="1">
    <source>
        <dbReference type="ARBA" id="ARBA00003973"/>
    </source>
</evidence>
<dbReference type="PROSITE" id="PS00379">
    <property type="entry name" value="CDP_ALCOHOL_P_TRANSF"/>
    <property type="match status" value="1"/>
</dbReference>
<comment type="catalytic activity">
    <reaction evidence="16">
        <text>a CDP-1,2-diacyl-sn-glycerol + sn-glycerol 3-phosphate = a 1,2-diacyl-sn-glycero-3-phospho-(1'-sn-glycero-3'-phosphate) + CMP + H(+)</text>
        <dbReference type="Rhea" id="RHEA:12593"/>
        <dbReference type="ChEBI" id="CHEBI:15378"/>
        <dbReference type="ChEBI" id="CHEBI:57597"/>
        <dbReference type="ChEBI" id="CHEBI:58332"/>
        <dbReference type="ChEBI" id="CHEBI:60110"/>
        <dbReference type="ChEBI" id="CHEBI:60377"/>
        <dbReference type="EC" id="2.7.8.5"/>
    </reaction>
</comment>
<evidence type="ECO:0000256" key="10">
    <source>
        <dbReference type="ARBA" id="ARBA00022692"/>
    </source>
</evidence>
<name>A0ABV6J3X8_9BACL</name>
<evidence type="ECO:0000256" key="18">
    <source>
        <dbReference type="RuleBase" id="RU003750"/>
    </source>
</evidence>
<dbReference type="EMBL" id="JBHLVF010000008">
    <property type="protein sequence ID" value="MFC0390588.1"/>
    <property type="molecule type" value="Genomic_DNA"/>
</dbReference>
<keyword evidence="14" id="KW-0594">Phospholipid biosynthesis</keyword>
<keyword evidence="10 19" id="KW-0812">Transmembrane</keyword>
<dbReference type="Gene3D" id="1.20.120.1760">
    <property type="match status" value="1"/>
</dbReference>
<proteinExistence type="inferred from homology"/>
<evidence type="ECO:0000256" key="4">
    <source>
        <dbReference type="ARBA" id="ARBA00005189"/>
    </source>
</evidence>
<keyword evidence="12" id="KW-0443">Lipid metabolism</keyword>
<gene>
    <name evidence="20" type="primary">pgsA</name>
    <name evidence="20" type="ORF">ACFFJ8_04255</name>
</gene>
<feature type="transmembrane region" description="Helical" evidence="19">
    <location>
        <begin position="102"/>
        <end position="122"/>
    </location>
</feature>
<evidence type="ECO:0000256" key="15">
    <source>
        <dbReference type="ARBA" id="ARBA00023264"/>
    </source>
</evidence>
<dbReference type="InterPro" id="IPR050324">
    <property type="entry name" value="CDP-alcohol_PTase-I"/>
</dbReference>
<organism evidence="20 21">
    <name type="scientific">Paenibacillus mendelii</name>
    <dbReference type="NCBI Taxonomy" id="206163"/>
    <lineage>
        <taxon>Bacteria</taxon>
        <taxon>Bacillati</taxon>
        <taxon>Bacillota</taxon>
        <taxon>Bacilli</taxon>
        <taxon>Bacillales</taxon>
        <taxon>Paenibacillaceae</taxon>
        <taxon>Paenibacillus</taxon>
    </lineage>
</organism>
<comment type="similarity">
    <text evidence="5 18">Belongs to the CDP-alcohol phosphatidyltransferase class-I family.</text>
</comment>
<comment type="pathway">
    <text evidence="4">Lipid metabolism.</text>
</comment>
<dbReference type="RefSeq" id="WP_204820200.1">
    <property type="nucleotide sequence ID" value="NZ_JANHOF010000010.1"/>
</dbReference>
<accession>A0ABV6J3X8</accession>
<feature type="transmembrane region" description="Helical" evidence="19">
    <location>
        <begin position="35"/>
        <end position="56"/>
    </location>
</feature>
<keyword evidence="13 19" id="KW-0472">Membrane</keyword>
<dbReference type="GO" id="GO:0008444">
    <property type="term" value="F:CDP-diacylglycerol-glycerol-3-phosphate 3-phosphatidyltransferase activity"/>
    <property type="evidence" value="ECO:0007669"/>
    <property type="project" value="UniProtKB-EC"/>
</dbReference>
<keyword evidence="21" id="KW-1185">Reference proteome</keyword>